<protein>
    <recommendedName>
        <fullName evidence="1">Transposase Tn5 dimerisation domain-containing protein</fullName>
    </recommendedName>
</protein>
<dbReference type="EMBL" id="UOFC01000277">
    <property type="protein sequence ID" value="VAW49355.1"/>
    <property type="molecule type" value="Genomic_DNA"/>
</dbReference>
<gene>
    <name evidence="2" type="ORF">MNBD_GAMMA03-1121</name>
</gene>
<feature type="non-terminal residue" evidence="2">
    <location>
        <position position="1"/>
    </location>
</feature>
<dbReference type="InterPro" id="IPR003201">
    <property type="entry name" value="Transposase_Tn5"/>
</dbReference>
<dbReference type="InterPro" id="IPR012337">
    <property type="entry name" value="RNaseH-like_sf"/>
</dbReference>
<dbReference type="InterPro" id="IPR014737">
    <property type="entry name" value="Transposase_Tn5-like_C"/>
</dbReference>
<evidence type="ECO:0000259" key="1">
    <source>
        <dbReference type="Pfam" id="PF02281"/>
    </source>
</evidence>
<proteinExistence type="predicted"/>
<dbReference type="SUPFAM" id="SSF53098">
    <property type="entry name" value="Ribonuclease H-like"/>
    <property type="match status" value="1"/>
</dbReference>
<feature type="domain" description="Transposase Tn5 dimerisation" evidence="1">
    <location>
        <begin position="4"/>
        <end position="72"/>
    </location>
</feature>
<dbReference type="Gene3D" id="1.10.740.10">
    <property type="entry name" value="Transferase Inhibitor Protein From Tn5, Chain"/>
    <property type="match status" value="1"/>
</dbReference>
<evidence type="ECO:0000313" key="2">
    <source>
        <dbReference type="EMBL" id="VAW49355.1"/>
    </source>
</evidence>
<dbReference type="Pfam" id="PF02281">
    <property type="entry name" value="Dimer_Tnp_Tn5"/>
    <property type="match status" value="1"/>
</dbReference>
<reference evidence="2" key="1">
    <citation type="submission" date="2018-06" db="EMBL/GenBank/DDBJ databases">
        <authorList>
            <person name="Zhirakovskaya E."/>
        </authorList>
    </citation>
    <scope>NUCLEOTIDE SEQUENCE</scope>
</reference>
<organism evidence="2">
    <name type="scientific">hydrothermal vent metagenome</name>
    <dbReference type="NCBI Taxonomy" id="652676"/>
    <lineage>
        <taxon>unclassified sequences</taxon>
        <taxon>metagenomes</taxon>
        <taxon>ecological metagenomes</taxon>
    </lineage>
</organism>
<name>A0A3B0W0H9_9ZZZZ</name>
<accession>A0A3B0W0H9</accession>
<dbReference type="AlphaFoldDB" id="A0A3B0W0H9"/>
<sequence length="78" mass="9028">SCDILIDKQHWMPLYLEIHRDKELPNRAPKTGNAVRWIAMLRGFLGREGDGDPGITTLWRGWKRLNDISRGWVLAQST</sequence>